<dbReference type="EMBL" id="ACJX03000001">
    <property type="protein sequence ID" value="KRT35397.1"/>
    <property type="molecule type" value="Genomic_DNA"/>
</dbReference>
<keyword evidence="6" id="KW-0769">Symport</keyword>
<dbReference type="InterPro" id="IPR001734">
    <property type="entry name" value="Na/solute_symporter"/>
</dbReference>
<feature type="transmembrane region" description="Helical" evidence="14">
    <location>
        <begin position="424"/>
        <end position="442"/>
    </location>
</feature>
<evidence type="ECO:0000256" key="1">
    <source>
        <dbReference type="ARBA" id="ARBA00004651"/>
    </source>
</evidence>
<dbReference type="eggNOG" id="COG0591">
    <property type="taxonomic scope" value="Bacteria"/>
</dbReference>
<evidence type="ECO:0000256" key="7">
    <source>
        <dbReference type="ARBA" id="ARBA00022989"/>
    </source>
</evidence>
<evidence type="ECO:0000256" key="10">
    <source>
        <dbReference type="ARBA" id="ARBA00023136"/>
    </source>
</evidence>
<dbReference type="GO" id="GO:0006814">
    <property type="term" value="P:sodium ion transport"/>
    <property type="evidence" value="ECO:0007669"/>
    <property type="project" value="UniProtKB-KW"/>
</dbReference>
<dbReference type="PANTHER" id="PTHR48086">
    <property type="entry name" value="SODIUM/PROLINE SYMPORTER-RELATED"/>
    <property type="match status" value="1"/>
</dbReference>
<feature type="transmembrane region" description="Helical" evidence="14">
    <location>
        <begin position="107"/>
        <end position="130"/>
    </location>
</feature>
<dbReference type="Proteomes" id="UP000005273">
    <property type="component" value="Unassembled WGS sequence"/>
</dbReference>
<protein>
    <submittedName>
        <fullName evidence="15">Transporter, SSS family</fullName>
    </submittedName>
</protein>
<feature type="transmembrane region" description="Helical" evidence="14">
    <location>
        <begin position="333"/>
        <end position="358"/>
    </location>
</feature>
<feature type="transmembrane region" description="Helical" evidence="14">
    <location>
        <begin position="504"/>
        <end position="522"/>
    </location>
</feature>
<keyword evidence="4" id="KW-1003">Cell membrane</keyword>
<accession>A0A0T5XCB4</accession>
<feature type="transmembrane region" description="Helical" evidence="14">
    <location>
        <begin position="378"/>
        <end position="403"/>
    </location>
</feature>
<feature type="transmembrane region" description="Helical" evidence="14">
    <location>
        <begin position="294"/>
        <end position="312"/>
    </location>
</feature>
<comment type="caution">
    <text evidence="15">The sequence shown here is derived from an EMBL/GenBank/DDBJ whole genome shotgun (WGS) entry which is preliminary data.</text>
</comment>
<evidence type="ECO:0000256" key="3">
    <source>
        <dbReference type="ARBA" id="ARBA00022448"/>
    </source>
</evidence>
<keyword evidence="16" id="KW-1185">Reference proteome</keyword>
<feature type="transmembrane region" description="Helical" evidence="14">
    <location>
        <begin position="65"/>
        <end position="87"/>
    </location>
</feature>
<keyword evidence="3" id="KW-0813">Transport</keyword>
<feature type="transmembrane region" description="Helical" evidence="14">
    <location>
        <begin position="224"/>
        <end position="243"/>
    </location>
</feature>
<dbReference type="CDD" id="cd10322">
    <property type="entry name" value="SLC5sbd"/>
    <property type="match status" value="1"/>
</dbReference>
<organism evidence="15 16">
    <name type="scientific">Acetomicrobium hydrogeniformans ATCC BAA-1850</name>
    <dbReference type="NCBI Taxonomy" id="592015"/>
    <lineage>
        <taxon>Bacteria</taxon>
        <taxon>Thermotogati</taxon>
        <taxon>Synergistota</taxon>
        <taxon>Synergistia</taxon>
        <taxon>Synergistales</taxon>
        <taxon>Acetomicrobiaceae</taxon>
        <taxon>Acetomicrobium</taxon>
    </lineage>
</organism>
<evidence type="ECO:0000313" key="15">
    <source>
        <dbReference type="EMBL" id="KRT35397.1"/>
    </source>
</evidence>
<keyword evidence="11" id="KW-0739">Sodium transport</keyword>
<evidence type="ECO:0000256" key="8">
    <source>
        <dbReference type="ARBA" id="ARBA00023053"/>
    </source>
</evidence>
<dbReference type="OrthoDB" id="9810181at2"/>
<gene>
    <name evidence="15" type="ORF">HMPREF1705_02623</name>
</gene>
<evidence type="ECO:0000256" key="14">
    <source>
        <dbReference type="SAM" id="Phobius"/>
    </source>
</evidence>
<comment type="subcellular location">
    <subcellularLocation>
        <location evidence="1">Cell membrane</location>
        <topology evidence="1">Multi-pass membrane protein</topology>
    </subcellularLocation>
</comment>
<evidence type="ECO:0000313" key="16">
    <source>
        <dbReference type="Proteomes" id="UP000005273"/>
    </source>
</evidence>
<dbReference type="PANTHER" id="PTHR48086:SF3">
    <property type="entry name" value="SODIUM_PROLINE SYMPORTER"/>
    <property type="match status" value="1"/>
</dbReference>
<evidence type="ECO:0000256" key="13">
    <source>
        <dbReference type="RuleBase" id="RU362091"/>
    </source>
</evidence>
<evidence type="ECO:0000256" key="9">
    <source>
        <dbReference type="ARBA" id="ARBA00023065"/>
    </source>
</evidence>
<reference evidence="16" key="1">
    <citation type="submission" date="2012-09" db="EMBL/GenBank/DDBJ databases">
        <authorList>
            <person name="Weinstock G."/>
            <person name="Sodergren E."/>
            <person name="Clifton S."/>
            <person name="Fulton L."/>
            <person name="Fulton B."/>
            <person name="Courtney L."/>
            <person name="Fronick C."/>
            <person name="Harrison M."/>
            <person name="Strong C."/>
            <person name="Farmer C."/>
            <person name="Delehaunty K."/>
            <person name="Markovic C."/>
            <person name="Hall O."/>
            <person name="Minx P."/>
            <person name="Tomlinson C."/>
            <person name="Mitreva M."/>
            <person name="Nelson J."/>
            <person name="Hou S."/>
            <person name="Wollam A."/>
            <person name="Pepin K.H."/>
            <person name="Johnson M."/>
            <person name="Bhonagiri V."/>
            <person name="Nash W.E."/>
            <person name="Suruliraj S."/>
            <person name="Warren W."/>
            <person name="Chinwalla A."/>
            <person name="Mardis E.R."/>
            <person name="Wilson R.K."/>
        </authorList>
    </citation>
    <scope>NUCLEOTIDE SEQUENCE [LARGE SCALE GENOMIC DNA]</scope>
    <source>
        <strain evidence="16">OS1</strain>
    </source>
</reference>
<feature type="transmembrane region" description="Helical" evidence="14">
    <location>
        <begin position="448"/>
        <end position="473"/>
    </location>
</feature>
<dbReference type="InterPro" id="IPR038377">
    <property type="entry name" value="Na/Glc_symporter_sf"/>
</dbReference>
<feature type="transmembrane region" description="Helical" evidence="14">
    <location>
        <begin position="480"/>
        <end position="498"/>
    </location>
</feature>
<feature type="transmembrane region" description="Helical" evidence="14">
    <location>
        <begin position="255"/>
        <end position="274"/>
    </location>
</feature>
<dbReference type="STRING" id="592015.HMPREF1705_02623"/>
<dbReference type="Pfam" id="PF00474">
    <property type="entry name" value="SSF"/>
    <property type="match status" value="1"/>
</dbReference>
<proteinExistence type="inferred from homology"/>
<evidence type="ECO:0000256" key="2">
    <source>
        <dbReference type="ARBA" id="ARBA00006434"/>
    </source>
</evidence>
<dbReference type="GO" id="GO:0015293">
    <property type="term" value="F:symporter activity"/>
    <property type="evidence" value="ECO:0007669"/>
    <property type="project" value="UniProtKB-KW"/>
</dbReference>
<evidence type="ECO:0000256" key="12">
    <source>
        <dbReference type="ARBA" id="ARBA00033708"/>
    </source>
</evidence>
<dbReference type="PROSITE" id="PS50283">
    <property type="entry name" value="NA_SOLUT_SYMP_3"/>
    <property type="match status" value="1"/>
</dbReference>
<keyword evidence="10 14" id="KW-0472">Membrane</keyword>
<keyword evidence="5 14" id="KW-0812">Transmembrane</keyword>
<evidence type="ECO:0000256" key="6">
    <source>
        <dbReference type="ARBA" id="ARBA00022847"/>
    </source>
</evidence>
<comment type="similarity">
    <text evidence="2 13">Belongs to the sodium:solute symporter (SSF) (TC 2.A.21) family.</text>
</comment>
<comment type="catalytic activity">
    <reaction evidence="12">
        <text>L-proline(in) + Na(+)(in) = L-proline(out) + Na(+)(out)</text>
        <dbReference type="Rhea" id="RHEA:28967"/>
        <dbReference type="ChEBI" id="CHEBI:29101"/>
        <dbReference type="ChEBI" id="CHEBI:60039"/>
    </reaction>
</comment>
<dbReference type="AlphaFoldDB" id="A0A0T5XCB4"/>
<evidence type="ECO:0000256" key="5">
    <source>
        <dbReference type="ARBA" id="ARBA00022692"/>
    </source>
</evidence>
<feature type="transmembrane region" description="Helical" evidence="14">
    <location>
        <begin position="136"/>
        <end position="159"/>
    </location>
</feature>
<keyword evidence="8" id="KW-0915">Sodium</keyword>
<sequence length="549" mass="60109">MIIFGRERKIFDCSGFGPCPLQLDCSLLFSERKRVLSVLDIDHPLHDCSWDRLYQKLGQKKGEDLMTASLLMASVGLWFVIGSYISYSSRQRGKIDLADYFLGSRRINGFVSAMTYSATTYSAFMMVGLVGLTYRYGVAALGFELTYLMGTVILLVLFAPRYWIAGRKYDLISPSELLSFRYENKSVGALNSLLCIVMLIPYASVQLIGAGYLVETLSDGSLSYTTGTVIAAIVTFVFCWWAGLRSVARTDALQAVIMFVASLMLVGYLALKLGGGGFHRVLVAERSDLLRLNWSPSFFVGLTLPWAFFAITNPQVVQRLFIPKDCISIRRMIVGFSYFGFFYTVICCILGLMAALMVPGLDLPDNAMPMLLKEVPPAISVVVFVSILAAAVSTMNSIVLTLSNMFGRDLLKAYNPGLSEERELAISKIIIVCLIAACLLFSQLKLDLIVVLSSLASGGLLVQLPSIIGAFFWKKSSAKGAVASILVGGITVGFLTVANLKPLGQWPAIWGLLTSSVAFVLISKKTQPPKGAESFLRELKEDLTAKFGF</sequence>
<evidence type="ECO:0000256" key="4">
    <source>
        <dbReference type="ARBA" id="ARBA00022475"/>
    </source>
</evidence>
<feature type="transmembrane region" description="Helical" evidence="14">
    <location>
        <begin position="189"/>
        <end position="212"/>
    </location>
</feature>
<name>A0A0T5XCB4_9BACT</name>
<evidence type="ECO:0000256" key="11">
    <source>
        <dbReference type="ARBA" id="ARBA00023201"/>
    </source>
</evidence>
<dbReference type="InterPro" id="IPR050277">
    <property type="entry name" value="Sodium:Solute_Symporter"/>
</dbReference>
<keyword evidence="7 14" id="KW-1133">Transmembrane helix</keyword>
<dbReference type="Gene3D" id="1.20.1730.10">
    <property type="entry name" value="Sodium/glucose cotransporter"/>
    <property type="match status" value="1"/>
</dbReference>
<keyword evidence="9" id="KW-0406">Ion transport</keyword>
<dbReference type="GO" id="GO:0005886">
    <property type="term" value="C:plasma membrane"/>
    <property type="evidence" value="ECO:0007669"/>
    <property type="project" value="UniProtKB-SubCell"/>
</dbReference>